<dbReference type="Proteomes" id="UP000228621">
    <property type="component" value="Unassembled WGS sequence"/>
</dbReference>
<reference evidence="4" key="1">
    <citation type="journal article" date="2019" name="Genome Announc.">
        <title>Draft Genome Sequence of Pseudoalteromonas piscicida Strain 36Y ROTHPW, an Hypersaline Seawater Isolate from the South Coast of Sonora, Mexico.</title>
        <authorList>
            <person name="Sanchez-Diaz R."/>
            <person name="Molina-Garza Z.J."/>
            <person name="Cruz-Suarez L.E."/>
            <person name="Selvin J."/>
            <person name="Kiran G.S."/>
            <person name="Ibarra-Gamez J.C."/>
            <person name="Gomez-Gil B."/>
            <person name="Galaviz-Silva L."/>
        </authorList>
    </citation>
    <scope>NUCLEOTIDE SEQUENCE [LARGE SCALE GENOMIC DNA]</scope>
    <source>
        <strain evidence="4">36Y_RITHPW</strain>
    </source>
</reference>
<dbReference type="OrthoDB" id="6309180at2"/>
<dbReference type="AlphaFoldDB" id="A0A2A5JTT2"/>
<feature type="coiled-coil region" evidence="1">
    <location>
        <begin position="161"/>
        <end position="188"/>
    </location>
</feature>
<name>A0A2A5JTT2_PSEO7</name>
<feature type="compositionally biased region" description="Polar residues" evidence="2">
    <location>
        <begin position="1"/>
        <end position="24"/>
    </location>
</feature>
<keyword evidence="1" id="KW-0175">Coiled coil</keyword>
<comment type="caution">
    <text evidence="3">The sequence shown here is derived from an EMBL/GenBank/DDBJ whole genome shotgun (WGS) entry which is preliminary data.</text>
</comment>
<dbReference type="EMBL" id="NKHF01000024">
    <property type="protein sequence ID" value="PCK32776.1"/>
    <property type="molecule type" value="Genomic_DNA"/>
</dbReference>
<proteinExistence type="predicted"/>
<evidence type="ECO:0000313" key="3">
    <source>
        <dbReference type="EMBL" id="PCK32776.1"/>
    </source>
</evidence>
<organism evidence="3 4">
    <name type="scientific">Pseudoalteromonas piscicida</name>
    <dbReference type="NCBI Taxonomy" id="43662"/>
    <lineage>
        <taxon>Bacteria</taxon>
        <taxon>Pseudomonadati</taxon>
        <taxon>Pseudomonadota</taxon>
        <taxon>Gammaproteobacteria</taxon>
        <taxon>Alteromonadales</taxon>
        <taxon>Pseudoalteromonadaceae</taxon>
        <taxon>Pseudoalteromonas</taxon>
    </lineage>
</organism>
<evidence type="ECO:0000256" key="1">
    <source>
        <dbReference type="SAM" id="Coils"/>
    </source>
</evidence>
<sequence>MYIQSSPYTQLSATNDRNSRQLNSSDKHHDFSSSLEQTKKSNSFMAAAKALQEKNETDTHSPYLTKYYEKAEKLSHEALVGSRNPIGSREYNIEFYREVMTSIIEMPIEVEIDPGEMNQALLFNHLGLDFKEYKSLSVRSELLSMTEQEIEQDGKLLGSDKAKLRTIIEDLQDRLEAAQAALLEGEDITERLQHTKKAIHDSYEQLRLGNASPKDLISAL</sequence>
<accession>A0A2A5JTT2</accession>
<gene>
    <name evidence="3" type="ORF">CEX98_05085</name>
</gene>
<feature type="region of interest" description="Disordered" evidence="2">
    <location>
        <begin position="1"/>
        <end position="37"/>
    </location>
</feature>
<protein>
    <submittedName>
        <fullName evidence="3">Uncharacterized protein</fullName>
    </submittedName>
</protein>
<evidence type="ECO:0000313" key="4">
    <source>
        <dbReference type="Proteomes" id="UP000228621"/>
    </source>
</evidence>
<evidence type="ECO:0000256" key="2">
    <source>
        <dbReference type="SAM" id="MobiDB-lite"/>
    </source>
</evidence>
<keyword evidence="4" id="KW-1185">Reference proteome</keyword>
<dbReference type="RefSeq" id="WP_099641038.1">
    <property type="nucleotide sequence ID" value="NZ_NKHF01000024.1"/>
</dbReference>